<dbReference type="SUPFAM" id="SSF51206">
    <property type="entry name" value="cAMP-binding domain-like"/>
    <property type="match status" value="1"/>
</dbReference>
<evidence type="ECO:0000256" key="3">
    <source>
        <dbReference type="ARBA" id="ARBA00023163"/>
    </source>
</evidence>
<evidence type="ECO:0000313" key="7">
    <source>
        <dbReference type="Proteomes" id="UP000317355"/>
    </source>
</evidence>
<dbReference type="InterPro" id="IPR036388">
    <property type="entry name" value="WH-like_DNA-bd_sf"/>
</dbReference>
<feature type="domain" description="HTH crp-type" evidence="5">
    <location>
        <begin position="153"/>
        <end position="218"/>
    </location>
</feature>
<dbReference type="InterPro" id="IPR000595">
    <property type="entry name" value="cNMP-bd_dom"/>
</dbReference>
<gene>
    <name evidence="6" type="ORF">FHK82_09285</name>
</gene>
<dbReference type="SMART" id="SM00419">
    <property type="entry name" value="HTH_CRP"/>
    <property type="match status" value="1"/>
</dbReference>
<name>A0A558D0Z7_9GAMM</name>
<organism evidence="6 7">
    <name type="scientific">Sedimenticola thiotaurini</name>
    <dbReference type="NCBI Taxonomy" id="1543721"/>
    <lineage>
        <taxon>Bacteria</taxon>
        <taxon>Pseudomonadati</taxon>
        <taxon>Pseudomonadota</taxon>
        <taxon>Gammaproteobacteria</taxon>
        <taxon>Chromatiales</taxon>
        <taxon>Sedimenticolaceae</taxon>
        <taxon>Sedimenticola</taxon>
    </lineage>
</organism>
<keyword evidence="3" id="KW-0804">Transcription</keyword>
<evidence type="ECO:0000259" key="4">
    <source>
        <dbReference type="PROSITE" id="PS50042"/>
    </source>
</evidence>
<dbReference type="PRINTS" id="PR00034">
    <property type="entry name" value="HTHCRP"/>
</dbReference>
<dbReference type="Gene3D" id="2.60.120.10">
    <property type="entry name" value="Jelly Rolls"/>
    <property type="match status" value="1"/>
</dbReference>
<dbReference type="GO" id="GO:0005829">
    <property type="term" value="C:cytosol"/>
    <property type="evidence" value="ECO:0007669"/>
    <property type="project" value="TreeGrafter"/>
</dbReference>
<dbReference type="Pfam" id="PF13545">
    <property type="entry name" value="HTH_Crp_2"/>
    <property type="match status" value="1"/>
</dbReference>
<dbReference type="Gene3D" id="1.10.10.10">
    <property type="entry name" value="Winged helix-like DNA-binding domain superfamily/Winged helix DNA-binding domain"/>
    <property type="match status" value="1"/>
</dbReference>
<proteinExistence type="predicted"/>
<dbReference type="InterPro" id="IPR050397">
    <property type="entry name" value="Env_Response_Regulators"/>
</dbReference>
<dbReference type="InterPro" id="IPR014710">
    <property type="entry name" value="RmlC-like_jellyroll"/>
</dbReference>
<keyword evidence="1" id="KW-0805">Transcription regulation</keyword>
<protein>
    <submittedName>
        <fullName evidence="6">Crp/Fnr family transcriptional regulator</fullName>
    </submittedName>
</protein>
<dbReference type="InterPro" id="IPR036390">
    <property type="entry name" value="WH_DNA-bd_sf"/>
</dbReference>
<evidence type="ECO:0000256" key="1">
    <source>
        <dbReference type="ARBA" id="ARBA00023015"/>
    </source>
</evidence>
<dbReference type="InterPro" id="IPR012318">
    <property type="entry name" value="HTH_CRP"/>
</dbReference>
<accession>A0A558D0Z7</accession>
<reference evidence="6 7" key="1">
    <citation type="submission" date="2019-07" db="EMBL/GenBank/DDBJ databases">
        <title>The pathways for chlorine oxyanion respiration interact through the shared metabolite chlorate.</title>
        <authorList>
            <person name="Barnum T.P."/>
            <person name="Cheng Y."/>
            <person name="Hill K.A."/>
            <person name="Lucas L.N."/>
            <person name="Carlson H.K."/>
            <person name="Coates J.D."/>
        </authorList>
    </citation>
    <scope>NUCLEOTIDE SEQUENCE [LARGE SCALE GENOMIC DNA]</scope>
    <source>
        <strain evidence="6">BK-3</strain>
    </source>
</reference>
<dbReference type="GO" id="GO:0003700">
    <property type="term" value="F:DNA-binding transcription factor activity"/>
    <property type="evidence" value="ECO:0007669"/>
    <property type="project" value="TreeGrafter"/>
</dbReference>
<evidence type="ECO:0000313" key="6">
    <source>
        <dbReference type="EMBL" id="TVT54700.1"/>
    </source>
</evidence>
<dbReference type="PANTHER" id="PTHR24567:SF74">
    <property type="entry name" value="HTH-TYPE TRANSCRIPTIONAL REGULATOR ARCR"/>
    <property type="match status" value="1"/>
</dbReference>
<dbReference type="InterPro" id="IPR018490">
    <property type="entry name" value="cNMP-bd_dom_sf"/>
</dbReference>
<sequence>MSIPIDQHERLSQCIEFLNKNDKQLNTLFYSQASLAKLEKGQPICHEGNSCSQLAIVLNGTARVYKLGENGKEITLYRVGQGESCILTASCILSEIPFPAFAVCDTNIEAAIIPSHVVQSWLAESSVWRDYIFGLVATRLSNIIQVVEDVVFRRMDRRIAGYLYNQASKGNAAISTTHQVIASELGTSREVVSRILKEFEHEDLIKVTRGTIQLIDLDTLRTKQHVS</sequence>
<dbReference type="Proteomes" id="UP000317355">
    <property type="component" value="Unassembled WGS sequence"/>
</dbReference>
<dbReference type="PROSITE" id="PS50042">
    <property type="entry name" value="CNMP_BINDING_3"/>
    <property type="match status" value="1"/>
</dbReference>
<evidence type="ECO:0000259" key="5">
    <source>
        <dbReference type="PROSITE" id="PS51063"/>
    </source>
</evidence>
<dbReference type="GO" id="GO:0003677">
    <property type="term" value="F:DNA binding"/>
    <property type="evidence" value="ECO:0007669"/>
    <property type="project" value="UniProtKB-KW"/>
</dbReference>
<evidence type="ECO:0000256" key="2">
    <source>
        <dbReference type="ARBA" id="ARBA00023125"/>
    </source>
</evidence>
<dbReference type="AlphaFoldDB" id="A0A558D0Z7"/>
<dbReference type="PANTHER" id="PTHR24567">
    <property type="entry name" value="CRP FAMILY TRANSCRIPTIONAL REGULATORY PROTEIN"/>
    <property type="match status" value="1"/>
</dbReference>
<dbReference type="CDD" id="cd00038">
    <property type="entry name" value="CAP_ED"/>
    <property type="match status" value="1"/>
</dbReference>
<dbReference type="Pfam" id="PF00027">
    <property type="entry name" value="cNMP_binding"/>
    <property type="match status" value="1"/>
</dbReference>
<dbReference type="EMBL" id="VMRY01000040">
    <property type="protein sequence ID" value="TVT54700.1"/>
    <property type="molecule type" value="Genomic_DNA"/>
</dbReference>
<dbReference type="SUPFAM" id="SSF46785">
    <property type="entry name" value="Winged helix' DNA-binding domain"/>
    <property type="match status" value="1"/>
</dbReference>
<comment type="caution">
    <text evidence="6">The sequence shown here is derived from an EMBL/GenBank/DDBJ whole genome shotgun (WGS) entry which is preliminary data.</text>
</comment>
<keyword evidence="2" id="KW-0238">DNA-binding</keyword>
<dbReference type="PROSITE" id="PS51063">
    <property type="entry name" value="HTH_CRP_2"/>
    <property type="match status" value="1"/>
</dbReference>
<feature type="domain" description="Cyclic nucleotide-binding" evidence="4">
    <location>
        <begin position="17"/>
        <end position="83"/>
    </location>
</feature>